<name>A0A9X9A0Y8_BACCE</name>
<evidence type="ECO:0000313" key="5">
    <source>
        <dbReference type="EMBL" id="TKI87613.1"/>
    </source>
</evidence>
<feature type="non-terminal residue" evidence="5">
    <location>
        <position position="1"/>
    </location>
</feature>
<dbReference type="InterPro" id="IPR055372">
    <property type="entry name" value="CBM96"/>
</dbReference>
<dbReference type="AlphaFoldDB" id="A0A9X9A0Y8"/>
<reference evidence="5 6" key="1">
    <citation type="journal article" date="2019" name="Environ. Microbiol.">
        <title>An active ?-lactamase is a part of an orchestrated cell wall stress resistance network of Bacillus subtilis and related rhizosphere species.</title>
        <authorList>
            <person name="Bucher T."/>
            <person name="Keren-Paz A."/>
            <person name="Hausser J."/>
            <person name="Olender T."/>
            <person name="Cytryn E."/>
            <person name="Kolodkin-Gal I."/>
        </authorList>
    </citation>
    <scope>NUCLEOTIDE SEQUENCE [LARGE SCALE GENOMIC DNA]</scope>
    <source>
        <strain evidence="5 6">I32</strain>
    </source>
</reference>
<dbReference type="Gene3D" id="2.60.120.970">
    <property type="match status" value="1"/>
</dbReference>
<gene>
    <name evidence="5" type="ORF">FC695_38755</name>
</gene>
<keyword evidence="3" id="KW-0732">Signal</keyword>
<accession>A0A9X9A0Y8</accession>
<sequence length="98" mass="10808">NGVWLDEVTSGWNVGSVNWNNKPGSNNIAHADVGRGKWAQFNVTNTVKAWVEGARPNNGFKLHANGNGQNHWKKFIAAENGTNAPFLEVKYSYAKPNK</sequence>
<dbReference type="NCBIfam" id="NF033679">
    <property type="entry name" value="DNRLRE_dom"/>
    <property type="match status" value="1"/>
</dbReference>
<feature type="domain" description="Carbohydrate-binding module family 96" evidence="4">
    <location>
        <begin position="7"/>
        <end position="90"/>
    </location>
</feature>
<proteinExistence type="predicted"/>
<evidence type="ECO:0000259" key="4">
    <source>
        <dbReference type="Pfam" id="PF24517"/>
    </source>
</evidence>
<evidence type="ECO:0000313" key="6">
    <source>
        <dbReference type="Proteomes" id="UP000308444"/>
    </source>
</evidence>
<evidence type="ECO:0000256" key="1">
    <source>
        <dbReference type="ARBA" id="ARBA00004613"/>
    </source>
</evidence>
<evidence type="ECO:0000256" key="2">
    <source>
        <dbReference type="ARBA" id="ARBA00022525"/>
    </source>
</evidence>
<dbReference type="Proteomes" id="UP000308444">
    <property type="component" value="Unassembled WGS sequence"/>
</dbReference>
<evidence type="ECO:0000256" key="3">
    <source>
        <dbReference type="ARBA" id="ARBA00022729"/>
    </source>
</evidence>
<feature type="non-terminal residue" evidence="5">
    <location>
        <position position="98"/>
    </location>
</feature>
<organism evidence="5 6">
    <name type="scientific">Bacillus cereus</name>
    <dbReference type="NCBI Taxonomy" id="1396"/>
    <lineage>
        <taxon>Bacteria</taxon>
        <taxon>Bacillati</taxon>
        <taxon>Bacillota</taxon>
        <taxon>Bacilli</taxon>
        <taxon>Bacillales</taxon>
        <taxon>Bacillaceae</taxon>
        <taxon>Bacillus</taxon>
        <taxon>Bacillus cereus group</taxon>
    </lineage>
</organism>
<comment type="subcellular location">
    <subcellularLocation>
        <location evidence="1">Secreted</location>
    </subcellularLocation>
</comment>
<dbReference type="GO" id="GO:0005576">
    <property type="term" value="C:extracellular region"/>
    <property type="evidence" value="ECO:0007669"/>
    <property type="project" value="UniProtKB-SubCell"/>
</dbReference>
<comment type="caution">
    <text evidence="5">The sequence shown here is derived from an EMBL/GenBank/DDBJ whole genome shotgun (WGS) entry which is preliminary data.</text>
</comment>
<keyword evidence="2" id="KW-0964">Secreted</keyword>
<dbReference type="Pfam" id="PF24517">
    <property type="entry name" value="CBM96"/>
    <property type="match status" value="1"/>
</dbReference>
<protein>
    <submittedName>
        <fullName evidence="5">DNRLRE domain-containing protein</fullName>
    </submittedName>
</protein>
<dbReference type="EMBL" id="SZOH01004223">
    <property type="protein sequence ID" value="TKI87613.1"/>
    <property type="molecule type" value="Genomic_DNA"/>
</dbReference>